<dbReference type="PANTHER" id="PTHR10492:SF92">
    <property type="entry name" value="ATP-DEPENDENT DNA HELICASE"/>
    <property type="match status" value="1"/>
</dbReference>
<keyword evidence="1" id="KW-0547">Nucleotide-binding</keyword>
<dbReference type="InParanoid" id="A0A1D6Q7N5"/>
<evidence type="ECO:0000259" key="3">
    <source>
        <dbReference type="Pfam" id="PF14214"/>
    </source>
</evidence>
<dbReference type="InterPro" id="IPR049163">
    <property type="entry name" value="Pif1-like_2B_dom"/>
</dbReference>
<dbReference type="PANTHER" id="PTHR10492">
    <property type="match status" value="1"/>
</dbReference>
<keyword evidence="1" id="KW-0234">DNA repair</keyword>
<dbReference type="GO" id="GO:0000723">
    <property type="term" value="P:telomere maintenance"/>
    <property type="evidence" value="ECO:0007669"/>
    <property type="project" value="InterPro"/>
</dbReference>
<dbReference type="Pfam" id="PF05970">
    <property type="entry name" value="PIF1"/>
    <property type="match status" value="1"/>
</dbReference>
<organism evidence="5">
    <name type="scientific">Zea mays</name>
    <name type="common">Maize</name>
    <dbReference type="NCBI Taxonomy" id="4577"/>
    <lineage>
        <taxon>Eukaryota</taxon>
        <taxon>Viridiplantae</taxon>
        <taxon>Streptophyta</taxon>
        <taxon>Embryophyta</taxon>
        <taxon>Tracheophyta</taxon>
        <taxon>Spermatophyta</taxon>
        <taxon>Magnoliopsida</taxon>
        <taxon>Liliopsida</taxon>
        <taxon>Poales</taxon>
        <taxon>Poaceae</taxon>
        <taxon>PACMAD clade</taxon>
        <taxon>Panicoideae</taxon>
        <taxon>Andropogonodae</taxon>
        <taxon>Andropogoneae</taxon>
        <taxon>Tripsacinae</taxon>
        <taxon>Zea</taxon>
    </lineage>
</organism>
<protein>
    <recommendedName>
        <fullName evidence="1">ATP-dependent DNA helicase</fullName>
        <ecNumber evidence="1">5.6.2.3</ecNumber>
    </recommendedName>
</protein>
<feature type="domain" description="DNA helicase Pif1-like DEAD-box helicase" evidence="2">
    <location>
        <begin position="252"/>
        <end position="385"/>
    </location>
</feature>
<feature type="domain" description="DNA helicase Pif1-like 2B" evidence="4">
    <location>
        <begin position="475"/>
        <end position="521"/>
    </location>
</feature>
<comment type="cofactor">
    <cofactor evidence="1">
        <name>Mg(2+)</name>
        <dbReference type="ChEBI" id="CHEBI:18420"/>
    </cofactor>
</comment>
<keyword evidence="1" id="KW-0347">Helicase</keyword>
<dbReference type="SUPFAM" id="SSF52540">
    <property type="entry name" value="P-loop containing nucleoside triphosphate hydrolases"/>
    <property type="match status" value="1"/>
</dbReference>
<keyword evidence="1" id="KW-0378">Hydrolase</keyword>
<comment type="similarity">
    <text evidence="1">Belongs to the helicase family.</text>
</comment>
<evidence type="ECO:0000259" key="4">
    <source>
        <dbReference type="Pfam" id="PF21530"/>
    </source>
</evidence>
<sequence length="565" mass="65434">MTTNMDCGIYTFRAHGMMCHNVRSFGELGWHANIPKSNVSMDEVDAYLDQHRRSDANNDDTERPSHLCVSVRDYYCYRFQIRPSIFNPILHGKRLFQQFAVDTYIKIESSRLDFIRKNQDKLRADLYKGLVDSLHEGENRADKIGKRTVLSTSFIGGPRDMRHRYMDAMALVRKFGKPDIFLTMTCNPNWDEITRELLPMQSPRDCPDLVVRIFHAKLEELKKRLTKQNILGKRKYKLTCHEQYDLLISAEIPDKKKYPQLYKMLHKTKRDSKVAKKASLIIWDEASMTKRQAIEALDNSMRDIMGRSVLPFGGKTVVFRGDFRQVLPVVRKGSRAQIVAASLRSSYLWESMCHLKLVQNMRAQSDPWFAEYLLRLGDGTKESNNDGDVRLPDEVCVPYTGNDRDLDRLIDDIYPNLNENMSNTSYITSRAILSTWNDWVDMINMRMIDRFQGEQMMYHSFDTAVDDPNNYYPSEFLNTLTPNRLPPHVLKLKVGCPIMLLRNVDPANGLCNGTRLVVHGFQKTVLMLKLSWASMLECEFSCLVYPYAPLMMRCSLSSLKGSSFR</sequence>
<keyword evidence="1" id="KW-0233">DNA recombination</keyword>
<gene>
    <name evidence="5" type="ORF">ZEAMMB73_Zm00001d051540</name>
</gene>
<dbReference type="GO" id="GO:0005524">
    <property type="term" value="F:ATP binding"/>
    <property type="evidence" value="ECO:0007669"/>
    <property type="project" value="UniProtKB-KW"/>
</dbReference>
<dbReference type="OMA" id="TWDEAPI"/>
<evidence type="ECO:0000259" key="2">
    <source>
        <dbReference type="Pfam" id="PF05970"/>
    </source>
</evidence>
<keyword evidence="1" id="KW-0067">ATP-binding</keyword>
<name>A0A1D6Q7N5_MAIZE</name>
<dbReference type="EMBL" id="CM000780">
    <property type="protein sequence ID" value="AQK54472.1"/>
    <property type="molecule type" value="Genomic_DNA"/>
</dbReference>
<dbReference type="InterPro" id="IPR010285">
    <property type="entry name" value="DNA_helicase_pif1-like_DEAD"/>
</dbReference>
<dbReference type="GO" id="GO:0006310">
    <property type="term" value="P:DNA recombination"/>
    <property type="evidence" value="ECO:0007669"/>
    <property type="project" value="UniProtKB-KW"/>
</dbReference>
<reference evidence="5" key="1">
    <citation type="submission" date="2015-12" db="EMBL/GenBank/DDBJ databases">
        <title>Update maize B73 reference genome by single molecule sequencing technologies.</title>
        <authorList>
            <consortium name="Maize Genome Sequencing Project"/>
            <person name="Ware D."/>
        </authorList>
    </citation>
    <scope>NUCLEOTIDE SEQUENCE</scope>
    <source>
        <tissue evidence="5">Seedling</tissue>
    </source>
</reference>
<proteinExistence type="inferred from homology"/>
<dbReference type="InterPro" id="IPR027417">
    <property type="entry name" value="P-loop_NTPase"/>
</dbReference>
<dbReference type="Gene3D" id="3.40.50.300">
    <property type="entry name" value="P-loop containing nucleotide triphosphate hydrolases"/>
    <property type="match status" value="1"/>
</dbReference>
<dbReference type="GO" id="GO:0016787">
    <property type="term" value="F:hydrolase activity"/>
    <property type="evidence" value="ECO:0007669"/>
    <property type="project" value="UniProtKB-KW"/>
</dbReference>
<evidence type="ECO:0000313" key="5">
    <source>
        <dbReference type="EMBL" id="AQK54472.1"/>
    </source>
</evidence>
<dbReference type="GO" id="GO:0043139">
    <property type="term" value="F:5'-3' DNA helicase activity"/>
    <property type="evidence" value="ECO:0007669"/>
    <property type="project" value="UniProtKB-EC"/>
</dbReference>
<dbReference type="Pfam" id="PF21530">
    <property type="entry name" value="Pif1_2B_dom"/>
    <property type="match status" value="1"/>
</dbReference>
<accession>A0A1D6Q7N5</accession>
<dbReference type="EC" id="5.6.2.3" evidence="1"/>
<keyword evidence="1" id="KW-0227">DNA damage</keyword>
<dbReference type="Pfam" id="PF14214">
    <property type="entry name" value="Helitron_like_N"/>
    <property type="match status" value="1"/>
</dbReference>
<dbReference type="InterPro" id="IPR025476">
    <property type="entry name" value="Helitron_helicase-like"/>
</dbReference>
<evidence type="ECO:0000256" key="1">
    <source>
        <dbReference type="RuleBase" id="RU363044"/>
    </source>
</evidence>
<dbReference type="AlphaFoldDB" id="A0A1D6Q7N5"/>
<comment type="catalytic activity">
    <reaction evidence="1">
        <text>ATP + H2O = ADP + phosphate + H(+)</text>
        <dbReference type="Rhea" id="RHEA:13065"/>
        <dbReference type="ChEBI" id="CHEBI:15377"/>
        <dbReference type="ChEBI" id="CHEBI:15378"/>
        <dbReference type="ChEBI" id="CHEBI:30616"/>
        <dbReference type="ChEBI" id="CHEBI:43474"/>
        <dbReference type="ChEBI" id="CHEBI:456216"/>
        <dbReference type="EC" id="5.6.2.3"/>
    </reaction>
</comment>
<feature type="domain" description="Helitron helicase-like" evidence="3">
    <location>
        <begin position="74"/>
        <end position="235"/>
    </location>
</feature>
<dbReference type="GO" id="GO:0006281">
    <property type="term" value="P:DNA repair"/>
    <property type="evidence" value="ECO:0007669"/>
    <property type="project" value="UniProtKB-KW"/>
</dbReference>
<dbReference type="SMR" id="A0A1D6Q7N5"/>